<comment type="caution">
    <text evidence="2">The sequence shown here is derived from an EMBL/GenBank/DDBJ whole genome shotgun (WGS) entry which is preliminary data.</text>
</comment>
<sequence>MERVSYAIGVRRILAKLEIYGRKWWVGPINRGQLSPFSPGDSALKNWASAPDLVPPGEP</sequence>
<dbReference type="Proteomes" id="UP000265520">
    <property type="component" value="Unassembled WGS sequence"/>
</dbReference>
<organism evidence="2 3">
    <name type="scientific">Trifolium medium</name>
    <dbReference type="NCBI Taxonomy" id="97028"/>
    <lineage>
        <taxon>Eukaryota</taxon>
        <taxon>Viridiplantae</taxon>
        <taxon>Streptophyta</taxon>
        <taxon>Embryophyta</taxon>
        <taxon>Tracheophyta</taxon>
        <taxon>Spermatophyta</taxon>
        <taxon>Magnoliopsida</taxon>
        <taxon>eudicotyledons</taxon>
        <taxon>Gunneridae</taxon>
        <taxon>Pentapetalae</taxon>
        <taxon>rosids</taxon>
        <taxon>fabids</taxon>
        <taxon>Fabales</taxon>
        <taxon>Fabaceae</taxon>
        <taxon>Papilionoideae</taxon>
        <taxon>50 kb inversion clade</taxon>
        <taxon>NPAAA clade</taxon>
        <taxon>Hologalegina</taxon>
        <taxon>IRL clade</taxon>
        <taxon>Trifolieae</taxon>
        <taxon>Trifolium</taxon>
    </lineage>
</organism>
<evidence type="ECO:0000256" key="1">
    <source>
        <dbReference type="SAM" id="MobiDB-lite"/>
    </source>
</evidence>
<feature type="region of interest" description="Disordered" evidence="1">
    <location>
        <begin position="39"/>
        <end position="59"/>
    </location>
</feature>
<reference evidence="2 3" key="1">
    <citation type="journal article" date="2018" name="Front. Plant Sci.">
        <title>Red Clover (Trifolium pratense) and Zigzag Clover (T. medium) - A Picture of Genomic Similarities and Differences.</title>
        <authorList>
            <person name="Dluhosova J."/>
            <person name="Istvanek J."/>
            <person name="Nedelnik J."/>
            <person name="Repkova J."/>
        </authorList>
    </citation>
    <scope>NUCLEOTIDE SEQUENCE [LARGE SCALE GENOMIC DNA]</scope>
    <source>
        <strain evidence="3">cv. 10/8</strain>
        <tissue evidence="2">Leaf</tissue>
    </source>
</reference>
<protein>
    <submittedName>
        <fullName evidence="2">Uncharacterized protein</fullName>
    </submittedName>
</protein>
<dbReference type="AlphaFoldDB" id="A0A392R072"/>
<feature type="non-terminal residue" evidence="2">
    <location>
        <position position="59"/>
    </location>
</feature>
<evidence type="ECO:0000313" key="3">
    <source>
        <dbReference type="Proteomes" id="UP000265520"/>
    </source>
</evidence>
<evidence type="ECO:0000313" key="2">
    <source>
        <dbReference type="EMBL" id="MCI29647.1"/>
    </source>
</evidence>
<accession>A0A392R072</accession>
<dbReference type="EMBL" id="LXQA010173957">
    <property type="protein sequence ID" value="MCI29647.1"/>
    <property type="molecule type" value="Genomic_DNA"/>
</dbReference>
<proteinExistence type="predicted"/>
<keyword evidence="3" id="KW-1185">Reference proteome</keyword>
<name>A0A392R072_9FABA</name>